<protein>
    <recommendedName>
        <fullName evidence="1">Methyltransferase type 11 domain-containing protein</fullName>
    </recommendedName>
</protein>
<dbReference type="RefSeq" id="WP_215218378.1">
    <property type="nucleotide sequence ID" value="NZ_OU015430.1"/>
</dbReference>
<dbReference type="SUPFAM" id="SSF53335">
    <property type="entry name" value="S-adenosyl-L-methionine-dependent methyltransferases"/>
    <property type="match status" value="1"/>
</dbReference>
<gene>
    <name evidence="2" type="ORF">LYB30171_01808</name>
</gene>
<dbReference type="InterPro" id="IPR013216">
    <property type="entry name" value="Methyltransf_11"/>
</dbReference>
<dbReference type="EMBL" id="OU015430">
    <property type="protein sequence ID" value="CAG4975021.1"/>
    <property type="molecule type" value="Genomic_DNA"/>
</dbReference>
<sequence>MPLTVPDRQTGIHAEPLDWFGGVAGLRLLDDEARAVQRVIAACPALPRLWLGVGAASTPQVGNRGLALRRGAQWDGSIRCGLPLPLASEAFGAVLLQHVLDDAGAPDVLLGECARILAPGGTLWLAALNPWTPYRLRWARSGLRARDPGYWQSALRRCGFPGGAVSLQWIGSHWREGSGGAGVGATDRLRASFALTVNKRERAVIPPARLQHLRWQAGRIAAAADAHCEAAAPIMRA</sequence>
<feature type="domain" description="Methyltransferase type 11" evidence="1">
    <location>
        <begin position="84"/>
        <end position="124"/>
    </location>
</feature>
<keyword evidence="3" id="KW-1185">Reference proteome</keyword>
<dbReference type="Gene3D" id="3.40.50.150">
    <property type="entry name" value="Vaccinia Virus protein VP39"/>
    <property type="match status" value="1"/>
</dbReference>
<evidence type="ECO:0000313" key="2">
    <source>
        <dbReference type="EMBL" id="CAG4975021.1"/>
    </source>
</evidence>
<dbReference type="InterPro" id="IPR029063">
    <property type="entry name" value="SAM-dependent_MTases_sf"/>
</dbReference>
<name>A0ABN7QZK0_9GAMM</name>
<accession>A0ABN7QZK0</accession>
<proteinExistence type="predicted"/>
<evidence type="ECO:0000259" key="1">
    <source>
        <dbReference type="Pfam" id="PF08241"/>
    </source>
</evidence>
<reference evidence="2 3" key="1">
    <citation type="submission" date="2021-04" db="EMBL/GenBank/DDBJ databases">
        <authorList>
            <person name="Rodrigo-Torres L."/>
            <person name="Arahal R. D."/>
            <person name="Lucena T."/>
        </authorList>
    </citation>
    <scope>NUCLEOTIDE SEQUENCE [LARGE SCALE GENOMIC DNA]</scope>
    <source>
        <strain evidence="2 3">CECT 30171</strain>
    </source>
</reference>
<evidence type="ECO:0000313" key="3">
    <source>
        <dbReference type="Proteomes" id="UP000680116"/>
    </source>
</evidence>
<organism evidence="2 3">
    <name type="scientific">Novilysobacter luteus</name>
    <dbReference type="NCBI Taxonomy" id="2822368"/>
    <lineage>
        <taxon>Bacteria</taxon>
        <taxon>Pseudomonadati</taxon>
        <taxon>Pseudomonadota</taxon>
        <taxon>Gammaproteobacteria</taxon>
        <taxon>Lysobacterales</taxon>
        <taxon>Lysobacteraceae</taxon>
        <taxon>Novilysobacter</taxon>
    </lineage>
</organism>
<dbReference type="Proteomes" id="UP000680116">
    <property type="component" value="Chromosome"/>
</dbReference>
<dbReference type="Pfam" id="PF08241">
    <property type="entry name" value="Methyltransf_11"/>
    <property type="match status" value="1"/>
</dbReference>